<name>A0A370HRJ2_9HYPH</name>
<feature type="domain" description="AB hydrolase-1" evidence="1">
    <location>
        <begin position="79"/>
        <end position="194"/>
    </location>
</feature>
<evidence type="ECO:0000313" key="2">
    <source>
        <dbReference type="EMBL" id="RDI61128.1"/>
    </source>
</evidence>
<dbReference type="RefSeq" id="WP_170151419.1">
    <property type="nucleotide sequence ID" value="NZ_QQBB01000002.1"/>
</dbReference>
<protein>
    <recommendedName>
        <fullName evidence="1">AB hydrolase-1 domain-containing protein</fullName>
    </recommendedName>
</protein>
<dbReference type="AlphaFoldDB" id="A0A370HRJ2"/>
<dbReference type="InterPro" id="IPR029058">
    <property type="entry name" value="AB_hydrolase_fold"/>
</dbReference>
<dbReference type="Proteomes" id="UP000254925">
    <property type="component" value="Unassembled WGS sequence"/>
</dbReference>
<reference evidence="2 3" key="1">
    <citation type="submission" date="2018-07" db="EMBL/GenBank/DDBJ databases">
        <title>Genomic Encyclopedia of Type Strains, Phase IV (KMG-IV): sequencing the most valuable type-strain genomes for metagenomic binning, comparative biology and taxonomic classification.</title>
        <authorList>
            <person name="Goeker M."/>
        </authorList>
    </citation>
    <scope>NUCLEOTIDE SEQUENCE [LARGE SCALE GENOMIC DNA]</scope>
    <source>
        <strain evidence="2 3">DSM 14364</strain>
    </source>
</reference>
<dbReference type="PANTHER" id="PTHR12277:SF79">
    <property type="entry name" value="XAA-PRO DIPEPTIDYL-PEPTIDASE-RELATED"/>
    <property type="match status" value="1"/>
</dbReference>
<evidence type="ECO:0000259" key="1">
    <source>
        <dbReference type="Pfam" id="PF12697"/>
    </source>
</evidence>
<sequence length="277" mass="29987">MWMLYLAIGIGLLYAGLTFAIAAAQTKLLFPVDMAAASRAGLPQAAERIEIRTPEGPRLIGTRLASSLPDNAVRPLLLGFGGNAWNADVMALYLRSLFPEAEVVAFHYRGYSPSEGHPSAAALLADAVTIFDHLQREDPRPVIVVGFSIGSGVAAHLSRHRPLAGQILVTPFDSLKSLAADHFPWAPVRLFLRHHIETAEYLRGSGTPTALIVAGRDTVVPERRSTALREAVPKLVFDRTIADAGHNDLYDRPAFAQAMHDAYGRIMAATEPVLPPM</sequence>
<evidence type="ECO:0000313" key="3">
    <source>
        <dbReference type="Proteomes" id="UP000254925"/>
    </source>
</evidence>
<organism evidence="2 3">
    <name type="scientific">Microvirga subterranea</name>
    <dbReference type="NCBI Taxonomy" id="186651"/>
    <lineage>
        <taxon>Bacteria</taxon>
        <taxon>Pseudomonadati</taxon>
        <taxon>Pseudomonadota</taxon>
        <taxon>Alphaproteobacteria</taxon>
        <taxon>Hyphomicrobiales</taxon>
        <taxon>Methylobacteriaceae</taxon>
        <taxon>Microvirga</taxon>
    </lineage>
</organism>
<dbReference type="Gene3D" id="3.40.50.1820">
    <property type="entry name" value="alpha/beta hydrolase"/>
    <property type="match status" value="1"/>
</dbReference>
<proteinExistence type="predicted"/>
<keyword evidence="3" id="KW-1185">Reference proteome</keyword>
<comment type="caution">
    <text evidence="2">The sequence shown here is derived from an EMBL/GenBank/DDBJ whole genome shotgun (WGS) entry which is preliminary data.</text>
</comment>
<dbReference type="EMBL" id="QQBB01000002">
    <property type="protein sequence ID" value="RDI61128.1"/>
    <property type="molecule type" value="Genomic_DNA"/>
</dbReference>
<dbReference type="Pfam" id="PF12697">
    <property type="entry name" value="Abhydrolase_6"/>
    <property type="match status" value="1"/>
</dbReference>
<dbReference type="SUPFAM" id="SSF53474">
    <property type="entry name" value="alpha/beta-Hydrolases"/>
    <property type="match status" value="1"/>
</dbReference>
<dbReference type="InterPro" id="IPR000073">
    <property type="entry name" value="AB_hydrolase_1"/>
</dbReference>
<gene>
    <name evidence="2" type="ORF">DES45_102523</name>
</gene>
<accession>A0A370HRJ2</accession>
<dbReference type="PANTHER" id="PTHR12277">
    <property type="entry name" value="ALPHA/BETA HYDROLASE DOMAIN-CONTAINING PROTEIN"/>
    <property type="match status" value="1"/>
</dbReference>